<proteinExistence type="predicted"/>
<name>X1CE85_9ZZZZ</name>
<accession>X1CE85</accession>
<dbReference type="EMBL" id="BART01033338">
    <property type="protein sequence ID" value="GAH06631.1"/>
    <property type="molecule type" value="Genomic_DNA"/>
</dbReference>
<sequence length="52" mass="6326">MGKKDSKISKWRYKYRFIVYNDYTFEEVWQLKLSKMNVFIILGSSVVFLIVL</sequence>
<comment type="caution">
    <text evidence="1">The sequence shown here is derived from an EMBL/GenBank/DDBJ whole genome shotgun (WGS) entry which is preliminary data.</text>
</comment>
<protein>
    <submittedName>
        <fullName evidence="1">Uncharacterized protein</fullName>
    </submittedName>
</protein>
<evidence type="ECO:0000313" key="1">
    <source>
        <dbReference type="EMBL" id="GAH06631.1"/>
    </source>
</evidence>
<feature type="non-terminal residue" evidence="1">
    <location>
        <position position="52"/>
    </location>
</feature>
<organism evidence="1">
    <name type="scientific">marine sediment metagenome</name>
    <dbReference type="NCBI Taxonomy" id="412755"/>
    <lineage>
        <taxon>unclassified sequences</taxon>
        <taxon>metagenomes</taxon>
        <taxon>ecological metagenomes</taxon>
    </lineage>
</organism>
<gene>
    <name evidence="1" type="ORF">S01H4_57333</name>
</gene>
<dbReference type="AlphaFoldDB" id="X1CE85"/>
<reference evidence="1" key="1">
    <citation type="journal article" date="2014" name="Front. Microbiol.">
        <title>High frequency of phylogenetically diverse reductive dehalogenase-homologous genes in deep subseafloor sedimentary metagenomes.</title>
        <authorList>
            <person name="Kawai M."/>
            <person name="Futagami T."/>
            <person name="Toyoda A."/>
            <person name="Takaki Y."/>
            <person name="Nishi S."/>
            <person name="Hori S."/>
            <person name="Arai W."/>
            <person name="Tsubouchi T."/>
            <person name="Morono Y."/>
            <person name="Uchiyama I."/>
            <person name="Ito T."/>
            <person name="Fujiyama A."/>
            <person name="Inagaki F."/>
            <person name="Takami H."/>
        </authorList>
    </citation>
    <scope>NUCLEOTIDE SEQUENCE</scope>
    <source>
        <strain evidence="1">Expedition CK06-06</strain>
    </source>
</reference>